<feature type="domain" description="YqeB PH" evidence="3">
    <location>
        <begin position="7"/>
        <end position="157"/>
    </location>
</feature>
<feature type="transmembrane region" description="Helical" evidence="1">
    <location>
        <begin position="62"/>
        <end position="84"/>
    </location>
</feature>
<evidence type="ECO:0000259" key="3">
    <source>
        <dbReference type="Pfam" id="PF23494"/>
    </source>
</evidence>
<evidence type="ECO:0000259" key="2">
    <source>
        <dbReference type="Pfam" id="PF23493"/>
    </source>
</evidence>
<feature type="transmembrane region" description="Helical" evidence="1">
    <location>
        <begin position="20"/>
        <end position="41"/>
    </location>
</feature>
<sequence>MRNQPVVLTYTGFDRALVTAGPAVLGLVLAAVLPMVARWALDLDIPLPFRPVWVVAGSIDRWWELAVQAAILAGLGAVVTMEILRRTASVTVGSDEVSLELADDRRTLPRADIEAIYRDGDALVVLDRESRQAFRGEARAGAAVLERAFREFGYPWRDADPFAELYHRWVPDTGLLPVAADAVLSARAVALRKKAGKEAGELRDTLQKLGYAVRDDGDKQFWRPLVRS</sequence>
<dbReference type="InterPro" id="IPR056411">
    <property type="entry name" value="CysS_C"/>
</dbReference>
<keyword evidence="1" id="KW-0812">Transmembrane</keyword>
<feature type="domain" description="Cysteinyl-tRNA ligase anticodon binding" evidence="2">
    <location>
        <begin position="176"/>
        <end position="223"/>
    </location>
</feature>
<evidence type="ECO:0000313" key="4">
    <source>
        <dbReference type="EMBL" id="MBG0562894.1"/>
    </source>
</evidence>
<proteinExistence type="predicted"/>
<gene>
    <name evidence="4" type="ORF">I4J89_15675</name>
</gene>
<dbReference type="Proteomes" id="UP000598146">
    <property type="component" value="Unassembled WGS sequence"/>
</dbReference>
<dbReference type="InterPro" id="IPR057798">
    <property type="entry name" value="PH_YqeB"/>
</dbReference>
<keyword evidence="1" id="KW-0472">Membrane</keyword>
<name>A0A931C636_9ACTN</name>
<dbReference type="AlphaFoldDB" id="A0A931C636"/>
<organism evidence="4 5">
    <name type="scientific">Actinoplanes aureus</name>
    <dbReference type="NCBI Taxonomy" id="2792083"/>
    <lineage>
        <taxon>Bacteria</taxon>
        <taxon>Bacillati</taxon>
        <taxon>Actinomycetota</taxon>
        <taxon>Actinomycetes</taxon>
        <taxon>Micromonosporales</taxon>
        <taxon>Micromonosporaceae</taxon>
        <taxon>Actinoplanes</taxon>
    </lineage>
</organism>
<evidence type="ECO:0000256" key="1">
    <source>
        <dbReference type="SAM" id="Phobius"/>
    </source>
</evidence>
<dbReference type="Pfam" id="PF23494">
    <property type="entry name" value="bPH_10"/>
    <property type="match status" value="1"/>
</dbReference>
<dbReference type="Pfam" id="PF23493">
    <property type="entry name" value="CysS_C"/>
    <property type="match status" value="1"/>
</dbReference>
<accession>A0A931C636</accession>
<keyword evidence="5" id="KW-1185">Reference proteome</keyword>
<keyword evidence="1" id="KW-1133">Transmembrane helix</keyword>
<reference evidence="4" key="1">
    <citation type="submission" date="2020-11" db="EMBL/GenBank/DDBJ databases">
        <title>Isolation and identification of active actinomycetes.</title>
        <authorList>
            <person name="Sun X."/>
        </authorList>
    </citation>
    <scope>NUCLEOTIDE SEQUENCE</scope>
    <source>
        <strain evidence="4">NEAU-A11</strain>
    </source>
</reference>
<dbReference type="RefSeq" id="WP_196414683.1">
    <property type="nucleotide sequence ID" value="NZ_JADQTO010000006.1"/>
</dbReference>
<protein>
    <submittedName>
        <fullName evidence="4">Uncharacterized protein</fullName>
    </submittedName>
</protein>
<evidence type="ECO:0000313" key="5">
    <source>
        <dbReference type="Proteomes" id="UP000598146"/>
    </source>
</evidence>
<dbReference type="EMBL" id="JADQTO010000006">
    <property type="protein sequence ID" value="MBG0562894.1"/>
    <property type="molecule type" value="Genomic_DNA"/>
</dbReference>
<comment type="caution">
    <text evidence="4">The sequence shown here is derived from an EMBL/GenBank/DDBJ whole genome shotgun (WGS) entry which is preliminary data.</text>
</comment>